<sequence length="76" mass="9045">MNHQKIAARHKKVLRAQKPLKYKQKNLELLLYLNYLRFMNALVKKANELSEQDASSEILHKHLEDAKLEMLQRFKG</sequence>
<dbReference type="InterPro" id="IPR009072">
    <property type="entry name" value="Histone-fold"/>
</dbReference>
<evidence type="ECO:0000313" key="2">
    <source>
        <dbReference type="EMBL" id="KAG7761819.1"/>
    </source>
</evidence>
<dbReference type="GO" id="GO:0046982">
    <property type="term" value="F:protein heterodimerization activity"/>
    <property type="evidence" value="ECO:0007669"/>
    <property type="project" value="InterPro"/>
</dbReference>
<evidence type="ECO:0000313" key="4">
    <source>
        <dbReference type="Proteomes" id="UP000738402"/>
    </source>
</evidence>
<accession>A0AAN6D1R0</accession>
<dbReference type="EMBL" id="JAHLUN010000020">
    <property type="protein sequence ID" value="KAG7761819.1"/>
    <property type="molecule type" value="Genomic_DNA"/>
</dbReference>
<dbReference type="EMBL" id="JAHLUH010000020">
    <property type="protein sequence ID" value="KAG7723985.1"/>
    <property type="molecule type" value="Genomic_DNA"/>
</dbReference>
<protein>
    <submittedName>
        <fullName evidence="1">Uncharacterized protein</fullName>
    </submittedName>
</protein>
<gene>
    <name evidence="1" type="ORF">KL933_005128</name>
    <name evidence="2" type="ORF">KL946_005225</name>
</gene>
<dbReference type="AlphaFoldDB" id="A0AAN6D1R0"/>
<organism evidence="1 4">
    <name type="scientific">Ogataea haglerorum</name>
    <dbReference type="NCBI Taxonomy" id="1937702"/>
    <lineage>
        <taxon>Eukaryota</taxon>
        <taxon>Fungi</taxon>
        <taxon>Dikarya</taxon>
        <taxon>Ascomycota</taxon>
        <taxon>Saccharomycotina</taxon>
        <taxon>Pichiomycetes</taxon>
        <taxon>Pichiales</taxon>
        <taxon>Pichiaceae</taxon>
        <taxon>Ogataea</taxon>
    </lineage>
</organism>
<reference evidence="1 3" key="1">
    <citation type="journal article" date="2021" name="G3 (Bethesda)">
        <title>Genomic diversity, chromosomal rearrangements, and interspecies hybridization in the ogataea polymorpha species complex.</title>
        <authorList>
            <person name="Hanson S.J."/>
            <person name="Cinneide E.O."/>
            <person name="Salzberg L.I."/>
            <person name="Wolfe K.H."/>
            <person name="McGowan J."/>
            <person name="Fitzpatrick D.A."/>
            <person name="Matlin K."/>
        </authorList>
    </citation>
    <scope>NUCLEOTIDE SEQUENCE</scope>
    <source>
        <strain evidence="2">81-436-3</strain>
        <strain evidence="1">83-405-1</strain>
    </source>
</reference>
<comment type="caution">
    <text evidence="1">The sequence shown here is derived from an EMBL/GenBank/DDBJ whole genome shotgun (WGS) entry which is preliminary data.</text>
</comment>
<keyword evidence="3" id="KW-1185">Reference proteome</keyword>
<name>A0AAN6D1R0_9ASCO</name>
<evidence type="ECO:0000313" key="3">
    <source>
        <dbReference type="Proteomes" id="UP000697297"/>
    </source>
</evidence>
<dbReference type="Proteomes" id="UP000697297">
    <property type="component" value="Unassembled WGS sequence"/>
</dbReference>
<dbReference type="Gene3D" id="1.10.20.10">
    <property type="entry name" value="Histone, subunit A"/>
    <property type="match status" value="1"/>
</dbReference>
<dbReference type="Proteomes" id="UP000738402">
    <property type="component" value="Unassembled WGS sequence"/>
</dbReference>
<evidence type="ECO:0000313" key="1">
    <source>
        <dbReference type="EMBL" id="KAG7723985.1"/>
    </source>
</evidence>
<proteinExistence type="predicted"/>